<comment type="subcellular location">
    <subcellularLocation>
        <location evidence="1">Nucleus</location>
    </subcellularLocation>
</comment>
<dbReference type="PROSITE" id="PS50048">
    <property type="entry name" value="ZN2_CY6_FUNGAL_2"/>
    <property type="match status" value="1"/>
</dbReference>
<feature type="region of interest" description="Disordered" evidence="6">
    <location>
        <begin position="81"/>
        <end position="133"/>
    </location>
</feature>
<dbReference type="Pfam" id="PF04082">
    <property type="entry name" value="Fungal_trans"/>
    <property type="match status" value="1"/>
</dbReference>
<keyword evidence="2" id="KW-0479">Metal-binding</keyword>
<evidence type="ECO:0000259" key="7">
    <source>
        <dbReference type="PROSITE" id="PS50048"/>
    </source>
</evidence>
<dbReference type="GO" id="GO:0008270">
    <property type="term" value="F:zinc ion binding"/>
    <property type="evidence" value="ECO:0007669"/>
    <property type="project" value="InterPro"/>
</dbReference>
<dbReference type="PANTHER" id="PTHR47338">
    <property type="entry name" value="ZN(II)2CYS6 TRANSCRIPTION FACTOR (EUROFUNG)-RELATED"/>
    <property type="match status" value="1"/>
</dbReference>
<dbReference type="PANTHER" id="PTHR47338:SF20">
    <property type="entry name" value="ZN(II)2CYS6 TRANSCRIPTION FACTOR (EUROFUNG)"/>
    <property type="match status" value="1"/>
</dbReference>
<dbReference type="HOGENOM" id="CLU_023880_3_0_1"/>
<gene>
    <name evidence="8" type="ORF">CFIO01_13171</name>
</gene>
<dbReference type="InterPro" id="IPR001138">
    <property type="entry name" value="Zn2Cys6_DnaBD"/>
</dbReference>
<dbReference type="OrthoDB" id="3862662at2759"/>
<dbReference type="CDD" id="cd00067">
    <property type="entry name" value="GAL4"/>
    <property type="match status" value="1"/>
</dbReference>
<evidence type="ECO:0000256" key="5">
    <source>
        <dbReference type="ARBA" id="ARBA00023242"/>
    </source>
</evidence>
<dbReference type="CDD" id="cd12148">
    <property type="entry name" value="fungal_TF_MHR"/>
    <property type="match status" value="1"/>
</dbReference>
<dbReference type="GO" id="GO:0006351">
    <property type="term" value="P:DNA-templated transcription"/>
    <property type="evidence" value="ECO:0007669"/>
    <property type="project" value="InterPro"/>
</dbReference>
<dbReference type="SUPFAM" id="SSF57701">
    <property type="entry name" value="Zn2/Cys6 DNA-binding domain"/>
    <property type="match status" value="1"/>
</dbReference>
<evidence type="ECO:0000256" key="3">
    <source>
        <dbReference type="ARBA" id="ARBA00023015"/>
    </source>
</evidence>
<name>A0A010R785_9PEZI</name>
<dbReference type="InterPro" id="IPR007219">
    <property type="entry name" value="XnlR_reg_dom"/>
</dbReference>
<dbReference type="Proteomes" id="UP000020467">
    <property type="component" value="Unassembled WGS sequence"/>
</dbReference>
<dbReference type="KEGG" id="cfj:CFIO01_13171"/>
<protein>
    <submittedName>
        <fullName evidence="8">Fungal specific transcription factor domain-containing protein</fullName>
    </submittedName>
</protein>
<dbReference type="SMART" id="SM00906">
    <property type="entry name" value="Fungal_trans"/>
    <property type="match status" value="1"/>
</dbReference>
<reference evidence="8 9" key="1">
    <citation type="submission" date="2014-02" db="EMBL/GenBank/DDBJ databases">
        <title>The genome sequence of Colletotrichum fioriniae PJ7.</title>
        <authorList>
            <person name="Baroncelli R."/>
            <person name="Thon M.R."/>
        </authorList>
    </citation>
    <scope>NUCLEOTIDE SEQUENCE [LARGE SCALE GENOMIC DNA]</scope>
    <source>
        <strain evidence="8 9">PJ7</strain>
    </source>
</reference>
<evidence type="ECO:0000256" key="6">
    <source>
        <dbReference type="SAM" id="MobiDB-lite"/>
    </source>
</evidence>
<dbReference type="SMART" id="SM00066">
    <property type="entry name" value="GAL4"/>
    <property type="match status" value="1"/>
</dbReference>
<keyword evidence="5" id="KW-0539">Nucleus</keyword>
<keyword evidence="3" id="KW-0805">Transcription regulation</keyword>
<evidence type="ECO:0000313" key="9">
    <source>
        <dbReference type="Proteomes" id="UP000020467"/>
    </source>
</evidence>
<evidence type="ECO:0000256" key="2">
    <source>
        <dbReference type="ARBA" id="ARBA00022723"/>
    </source>
</evidence>
<dbReference type="GO" id="GO:0003677">
    <property type="term" value="F:DNA binding"/>
    <property type="evidence" value="ECO:0007669"/>
    <property type="project" value="InterPro"/>
</dbReference>
<dbReference type="eggNOG" id="ENOG502SID0">
    <property type="taxonomic scope" value="Eukaryota"/>
</dbReference>
<dbReference type="PROSITE" id="PS00463">
    <property type="entry name" value="ZN2_CY6_FUNGAL_1"/>
    <property type="match status" value="1"/>
</dbReference>
<dbReference type="GO" id="GO:0000981">
    <property type="term" value="F:DNA-binding transcription factor activity, RNA polymerase II-specific"/>
    <property type="evidence" value="ECO:0007669"/>
    <property type="project" value="InterPro"/>
</dbReference>
<feature type="compositionally biased region" description="Low complexity" evidence="6">
    <location>
        <begin position="114"/>
        <end position="124"/>
    </location>
</feature>
<feature type="domain" description="Zn(2)-C6 fungal-type" evidence="7">
    <location>
        <begin position="20"/>
        <end position="50"/>
    </location>
</feature>
<keyword evidence="9" id="KW-1185">Reference proteome</keyword>
<dbReference type="InterPro" id="IPR050815">
    <property type="entry name" value="TF_fung"/>
</dbReference>
<dbReference type="AlphaFoldDB" id="A0A010R785"/>
<feature type="region of interest" description="Disordered" evidence="6">
    <location>
        <begin position="542"/>
        <end position="575"/>
    </location>
</feature>
<dbReference type="Pfam" id="PF00172">
    <property type="entry name" value="Zn_clus"/>
    <property type="match status" value="1"/>
</dbReference>
<dbReference type="Gene3D" id="4.10.240.10">
    <property type="entry name" value="Zn(2)-C6 fungal-type DNA-binding domain"/>
    <property type="match status" value="1"/>
</dbReference>
<feature type="compositionally biased region" description="Gly residues" evidence="6">
    <location>
        <begin position="97"/>
        <end position="108"/>
    </location>
</feature>
<organism evidence="8 9">
    <name type="scientific">Colletotrichum fioriniae PJ7</name>
    <dbReference type="NCBI Taxonomy" id="1445577"/>
    <lineage>
        <taxon>Eukaryota</taxon>
        <taxon>Fungi</taxon>
        <taxon>Dikarya</taxon>
        <taxon>Ascomycota</taxon>
        <taxon>Pezizomycotina</taxon>
        <taxon>Sordariomycetes</taxon>
        <taxon>Hypocreomycetidae</taxon>
        <taxon>Glomerellales</taxon>
        <taxon>Glomerellaceae</taxon>
        <taxon>Colletotrichum</taxon>
        <taxon>Colletotrichum acutatum species complex</taxon>
    </lineage>
</organism>
<dbReference type="InterPro" id="IPR036864">
    <property type="entry name" value="Zn2-C6_fun-type_DNA-bd_sf"/>
</dbReference>
<sequence length="653" mass="70308">MSLLLTPRDRYATDAKAPLACGSCKRQKRKCDKARPACGLCTRMERRCDYADPAPAAPTADDFAALQLKLIELEGRLDTAGGSGGNGCTPASSSSGGTAGVGGGGGTPGPGPGPASNSNSASGSAAGGGIEETPSAASVFTPLEPLWEQQASAQYPPDAFLDLSSTEWLNQSLPRPVIDIPNEVLQHLGDGHAIQHAVNAYFTTIHTWLPIVSKKRMNMGAALSQGGPDLAMLFLAMKLVATCPTDVLAGGSQHMTIYRAAKRFMSLLEHSGATSVMVLQSMTLIAYFEYAHALYPAAWITVAACVRYADFLGLPGFHEGTIILASPTTWTELEERSRTWWAIISLDRIICLGNKKRYLSPEPQDNETYPVDDSAWDEGRVGRATHHNITSPPPSPPSPFSSLCRSALIAGKIITHVRKVTSDRKQNPHASPADAIAEANTLSETLFSTLEHLQQQQQHATTGAAAVQRPQMLSLPLLPSRCVLLSAAVLLHDFYCCPACPDGRLKSPEETAQQARSVDVLLKISKDVAVLSEDLLLLVSRTERDGGDGDDDMGMSNNSGHHHHNEEQSGVTSDMGSVSPLILDALYGAANTLAWLLREEGTLECEDEMNVIKRCLERLGSRWRLAGEYGRMLEQQDFAMMMQEKGHSTLRII</sequence>
<evidence type="ECO:0000256" key="4">
    <source>
        <dbReference type="ARBA" id="ARBA00023163"/>
    </source>
</evidence>
<evidence type="ECO:0000313" key="8">
    <source>
        <dbReference type="EMBL" id="EXF76086.1"/>
    </source>
</evidence>
<proteinExistence type="predicted"/>
<dbReference type="GO" id="GO:0005634">
    <property type="term" value="C:nucleus"/>
    <property type="evidence" value="ECO:0007669"/>
    <property type="project" value="UniProtKB-SubCell"/>
</dbReference>
<keyword evidence="4" id="KW-0804">Transcription</keyword>
<comment type="caution">
    <text evidence="8">The sequence shown here is derived from an EMBL/GenBank/DDBJ whole genome shotgun (WGS) entry which is preliminary data.</text>
</comment>
<accession>A0A010R785</accession>
<evidence type="ECO:0000256" key="1">
    <source>
        <dbReference type="ARBA" id="ARBA00004123"/>
    </source>
</evidence>
<dbReference type="EMBL" id="JARH01000865">
    <property type="protein sequence ID" value="EXF76086.1"/>
    <property type="molecule type" value="Genomic_DNA"/>
</dbReference>